<feature type="binding site" evidence="4">
    <location>
        <position position="438"/>
    </location>
    <ligand>
        <name>Zn(2+)</name>
        <dbReference type="ChEBI" id="CHEBI:29105"/>
        <note>catalytic</note>
    </ligand>
</feature>
<keyword evidence="6" id="KW-1133">Transmembrane helix</keyword>
<organism evidence="10 11">
    <name type="scientific">Aspergillus ochraceoroseus IBT 24754</name>
    <dbReference type="NCBI Taxonomy" id="1392256"/>
    <lineage>
        <taxon>Eukaryota</taxon>
        <taxon>Fungi</taxon>
        <taxon>Dikarya</taxon>
        <taxon>Ascomycota</taxon>
        <taxon>Pezizomycotina</taxon>
        <taxon>Eurotiomycetes</taxon>
        <taxon>Eurotiomycetidae</taxon>
        <taxon>Eurotiales</taxon>
        <taxon>Aspergillaceae</taxon>
        <taxon>Aspergillus</taxon>
        <taxon>Aspergillus subgen. Nidulantes</taxon>
    </lineage>
</organism>
<dbReference type="Gene3D" id="3.40.390.10">
    <property type="entry name" value="Collagenase (Catalytic Domain)"/>
    <property type="match status" value="1"/>
</dbReference>
<dbReference type="InterPro" id="IPR001762">
    <property type="entry name" value="Disintegrin_dom"/>
</dbReference>
<dbReference type="PROSITE" id="PS50215">
    <property type="entry name" value="ADAM_MEPRO"/>
    <property type="match status" value="1"/>
</dbReference>
<evidence type="ECO:0000256" key="4">
    <source>
        <dbReference type="PROSITE-ProRule" id="PRU00276"/>
    </source>
</evidence>
<dbReference type="GO" id="GO:0046872">
    <property type="term" value="F:metal ion binding"/>
    <property type="evidence" value="ECO:0007669"/>
    <property type="project" value="UniProtKB-KW"/>
</dbReference>
<accession>A0A2T5LPN3</accession>
<feature type="region of interest" description="Disordered" evidence="5">
    <location>
        <begin position="766"/>
        <end position="805"/>
    </location>
</feature>
<evidence type="ECO:0000256" key="1">
    <source>
        <dbReference type="ARBA" id="ARBA00023157"/>
    </source>
</evidence>
<feature type="transmembrane region" description="Helical" evidence="6">
    <location>
        <begin position="707"/>
        <end position="727"/>
    </location>
</feature>
<feature type="active site" evidence="4">
    <location>
        <position position="435"/>
    </location>
</feature>
<evidence type="ECO:0000256" key="7">
    <source>
        <dbReference type="SAM" id="SignalP"/>
    </source>
</evidence>
<keyword evidence="4" id="KW-0862">Zinc</keyword>
<dbReference type="RefSeq" id="XP_040749636.1">
    <property type="nucleotide sequence ID" value="XM_040897793.1"/>
</dbReference>
<keyword evidence="4" id="KW-0479">Metal-binding</keyword>
<dbReference type="PANTHER" id="PTHR11905:SF159">
    <property type="entry name" value="ADAM METALLOPROTEASE"/>
    <property type="match status" value="1"/>
</dbReference>
<dbReference type="PANTHER" id="PTHR11905">
    <property type="entry name" value="ADAM A DISINTEGRIN AND METALLOPROTEASE DOMAIN"/>
    <property type="match status" value="1"/>
</dbReference>
<dbReference type="SMART" id="SM00050">
    <property type="entry name" value="DISIN"/>
    <property type="match status" value="1"/>
</dbReference>
<gene>
    <name evidence="10" type="ORF">P175DRAFT_0504156</name>
</gene>
<feature type="binding site" evidence="4">
    <location>
        <position position="444"/>
    </location>
    <ligand>
        <name>Zn(2+)</name>
        <dbReference type="ChEBI" id="CHEBI:29105"/>
        <note>catalytic</note>
    </ligand>
</feature>
<dbReference type="OrthoDB" id="5951731at2759"/>
<dbReference type="SUPFAM" id="SSF55486">
    <property type="entry name" value="Metalloproteases ('zincins'), catalytic domain"/>
    <property type="match status" value="1"/>
</dbReference>
<dbReference type="Pfam" id="PF00200">
    <property type="entry name" value="Disintegrin"/>
    <property type="match status" value="1"/>
</dbReference>
<feature type="chain" id="PRO_5015574844" description="Disintegrin and metalloproteinase domain-containing protein B" evidence="7">
    <location>
        <begin position="28"/>
        <end position="805"/>
    </location>
</feature>
<dbReference type="InterPro" id="IPR024079">
    <property type="entry name" value="MetalloPept_cat_dom_sf"/>
</dbReference>
<evidence type="ECO:0000256" key="2">
    <source>
        <dbReference type="ARBA" id="ARBA00056552"/>
    </source>
</evidence>
<dbReference type="SUPFAM" id="SSF57552">
    <property type="entry name" value="Blood coagulation inhibitor (disintegrin)"/>
    <property type="match status" value="1"/>
</dbReference>
<feature type="domain" description="Disintegrin" evidence="8">
    <location>
        <begin position="521"/>
        <end position="610"/>
    </location>
</feature>
<protein>
    <recommendedName>
        <fullName evidence="3">Disintegrin and metalloproteinase domain-containing protein B</fullName>
    </recommendedName>
</protein>
<dbReference type="EMBL" id="MSFN02000008">
    <property type="protein sequence ID" value="PTU18244.1"/>
    <property type="molecule type" value="Genomic_DNA"/>
</dbReference>
<dbReference type="GO" id="GO:0006508">
    <property type="term" value="P:proteolysis"/>
    <property type="evidence" value="ECO:0007669"/>
    <property type="project" value="InterPro"/>
</dbReference>
<evidence type="ECO:0000313" key="11">
    <source>
        <dbReference type="Proteomes" id="UP000244073"/>
    </source>
</evidence>
<feature type="domain" description="Peptidase M12B" evidence="9">
    <location>
        <begin position="284"/>
        <end position="496"/>
    </location>
</feature>
<reference evidence="10 11" key="1">
    <citation type="journal article" date="2018" name="Proc. Natl. Acad. Sci. U.S.A.">
        <title>Linking secondary metabolites to gene clusters through genome sequencing of six diverse Aspergillus species.</title>
        <authorList>
            <person name="Kaerboelling I."/>
            <person name="Vesth T.C."/>
            <person name="Frisvad J.C."/>
            <person name="Nybo J.L."/>
            <person name="Theobald S."/>
            <person name="Kuo A."/>
            <person name="Bowyer P."/>
            <person name="Matsuda Y."/>
            <person name="Mondo S."/>
            <person name="Lyhne E.K."/>
            <person name="Kogle M.E."/>
            <person name="Clum A."/>
            <person name="Lipzen A."/>
            <person name="Salamov A."/>
            <person name="Ngan C.Y."/>
            <person name="Daum C."/>
            <person name="Chiniquy J."/>
            <person name="Barry K."/>
            <person name="LaButti K."/>
            <person name="Haridas S."/>
            <person name="Simmons B.A."/>
            <person name="Magnuson J.K."/>
            <person name="Mortensen U.H."/>
            <person name="Larsen T.O."/>
            <person name="Grigoriev I.V."/>
            <person name="Baker S.E."/>
            <person name="Andersen M.R."/>
        </authorList>
    </citation>
    <scope>NUCLEOTIDE SEQUENCE [LARGE SCALE GENOMIC DNA]</scope>
    <source>
        <strain evidence="10 11">IBT 24754</strain>
    </source>
</reference>
<proteinExistence type="predicted"/>
<dbReference type="Gene3D" id="3.40.1620.60">
    <property type="match status" value="1"/>
</dbReference>
<comment type="caution">
    <text evidence="10">The sequence shown here is derived from an EMBL/GenBank/DDBJ whole genome shotgun (WGS) entry which is preliminary data.</text>
</comment>
<dbReference type="Pfam" id="PF13688">
    <property type="entry name" value="Reprolysin_5"/>
    <property type="match status" value="1"/>
</dbReference>
<feature type="signal peptide" evidence="7">
    <location>
        <begin position="1"/>
        <end position="27"/>
    </location>
</feature>
<dbReference type="InterPro" id="IPR001590">
    <property type="entry name" value="Peptidase_M12B"/>
</dbReference>
<dbReference type="PROSITE" id="PS50214">
    <property type="entry name" value="DISINTEGRIN_2"/>
    <property type="match status" value="1"/>
</dbReference>
<evidence type="ECO:0000256" key="6">
    <source>
        <dbReference type="SAM" id="Phobius"/>
    </source>
</evidence>
<sequence length="805" mass="86208">MRFFRDSVTSIALLAGSFSLVTTGVNARSQAPNAIQRVSTIDQATIKTPSTRVHHLSHFDITFTILDNRQRVKLELEPNHDILAEDAYVQYLDEHGNIHQEEPIARHEHKVFKGRTLTGKGKGTWEPVGWARIYLKRDGPHPLFEGVFNIKGDNHHIELQSTYLQNKRPQDVEIHRQKDDYMVFYRDSDMMRPQTEHPDLKRSLSMSGSSTCEAEQLGFNSNPNHPVFQSFRQDESSRWASMPLTDSLFGLTKRQSDIGSVSGNAGGVNLASTIGSTNGCPTAKQVALIGIASDCSFYEMFNTKAEAQASIISTVNSASNVFEKSFNISIGLRNLTITDKECTNSASTGAQWNMPCSQGNITQRLDLFSQWRGSQTDDNAYWTLMSACPTGSEVGLSWLGQLCNNKVSSDGSNYVSGTNVVVRSAGSGWQVFAHESGHTFGAVHDCTAETCAQDLQASSQCCPLSTTTCNADGQYIMNPSTGTDITQFSACTVGNICSALGRNSVKSSCLSANKGIVTYSGAQCGNGIVEAGEDCDCGGEEGCGDNSCCDATTCKFKNGAVCDDANDTCCVACKYASAGTVCRASSGECDLQETCSGNSSSCPSDSFKQNGDSCGSSGSGLTCASGQCTSRDAQCQSLMGSLMHSNNTYACSGFSDSCELICYSSYFGECMTVNQNFLDGTPCDDGGFCSNGKCAGAKNWFDAHKNIVIGVACGVGGLLLISILLCASRRCRRTRYTMKPVPAGAYWAGPMAPPPPPPAISQMTRLPGQPPQMPYQTYPSPPAVYPGPAPTPGGPGGYTSPMRYA</sequence>
<feature type="compositionally biased region" description="Pro residues" evidence="5">
    <location>
        <begin position="768"/>
        <end position="793"/>
    </location>
</feature>
<dbReference type="Proteomes" id="UP000244073">
    <property type="component" value="Unassembled WGS sequence"/>
</dbReference>
<dbReference type="InterPro" id="IPR036436">
    <property type="entry name" value="Disintegrin_dom_sf"/>
</dbReference>
<dbReference type="GO" id="GO:0004222">
    <property type="term" value="F:metalloendopeptidase activity"/>
    <property type="evidence" value="ECO:0007669"/>
    <property type="project" value="InterPro"/>
</dbReference>
<evidence type="ECO:0000259" key="8">
    <source>
        <dbReference type="PROSITE" id="PS50214"/>
    </source>
</evidence>
<dbReference type="Gene3D" id="4.10.70.10">
    <property type="entry name" value="Disintegrin domain"/>
    <property type="match status" value="1"/>
</dbReference>
<name>A0A2T5LPN3_9EURO</name>
<evidence type="ECO:0000313" key="10">
    <source>
        <dbReference type="EMBL" id="PTU18244.1"/>
    </source>
</evidence>
<evidence type="ECO:0000256" key="3">
    <source>
        <dbReference type="ARBA" id="ARBA00074021"/>
    </source>
</evidence>
<dbReference type="CDD" id="cd04271">
    <property type="entry name" value="ZnMc_ADAM_fungal"/>
    <property type="match status" value="1"/>
</dbReference>
<dbReference type="InterPro" id="IPR006586">
    <property type="entry name" value="ADAM_Cys-rich"/>
</dbReference>
<comment type="function">
    <text evidence="2">Probable zinc protease.</text>
</comment>
<evidence type="ECO:0000256" key="5">
    <source>
        <dbReference type="SAM" id="MobiDB-lite"/>
    </source>
</evidence>
<keyword evidence="1" id="KW-1015">Disulfide bond</keyword>
<comment type="caution">
    <text evidence="4">Lacks conserved residue(s) required for the propagation of feature annotation.</text>
</comment>
<keyword evidence="6" id="KW-0472">Membrane</keyword>
<dbReference type="FunFam" id="4.10.70.10:FF:000003">
    <property type="entry name" value="Disintegrin and metalloproteinase domain-containing protein 17"/>
    <property type="match status" value="1"/>
</dbReference>
<dbReference type="SMART" id="SM00608">
    <property type="entry name" value="ACR"/>
    <property type="match status" value="1"/>
</dbReference>
<keyword evidence="7" id="KW-0732">Signal</keyword>
<keyword evidence="6" id="KW-0812">Transmembrane</keyword>
<evidence type="ECO:0000259" key="9">
    <source>
        <dbReference type="PROSITE" id="PS50215"/>
    </source>
</evidence>
<dbReference type="VEuPathDB" id="FungiDB:P175DRAFT_0504156"/>
<dbReference type="InterPro" id="IPR034028">
    <property type="entry name" value="ZnMc_ADAM_fungal"/>
</dbReference>
<dbReference type="GeneID" id="63814675"/>
<dbReference type="AlphaFoldDB" id="A0A2T5LPN3"/>
<feature type="binding site" evidence="4">
    <location>
        <position position="434"/>
    </location>
    <ligand>
        <name>Zn(2+)</name>
        <dbReference type="ChEBI" id="CHEBI:29105"/>
        <note>catalytic</note>
    </ligand>
</feature>